<evidence type="ECO:0000313" key="14">
    <source>
        <dbReference type="Proteomes" id="UP001428817"/>
    </source>
</evidence>
<dbReference type="EC" id="1.17.4.1" evidence="2 10"/>
<evidence type="ECO:0000313" key="13">
    <source>
        <dbReference type="EMBL" id="GAA5164664.1"/>
    </source>
</evidence>
<dbReference type="InterPro" id="IPR013509">
    <property type="entry name" value="RNR_lsu_N"/>
</dbReference>
<dbReference type="InterPro" id="IPR013346">
    <property type="entry name" value="NrdE_NrdA_C"/>
</dbReference>
<keyword evidence="6 10" id="KW-0560">Oxidoreductase</keyword>
<proteinExistence type="inferred from homology"/>
<dbReference type="InterPro" id="IPR008926">
    <property type="entry name" value="RNR_R1-su_N"/>
</dbReference>
<feature type="domain" description="ATP-cone" evidence="12">
    <location>
        <begin position="19"/>
        <end position="119"/>
    </location>
</feature>
<dbReference type="InterPro" id="IPR000788">
    <property type="entry name" value="RNR_lg_C"/>
</dbReference>
<name>A0ABP9QN50_9PSEU</name>
<keyword evidence="5 9" id="KW-0067">ATP-binding</keyword>
<feature type="region of interest" description="Disordered" evidence="11">
    <location>
        <begin position="1"/>
        <end position="33"/>
    </location>
</feature>
<dbReference type="EMBL" id="BAABJP010000030">
    <property type="protein sequence ID" value="GAA5164664.1"/>
    <property type="molecule type" value="Genomic_DNA"/>
</dbReference>
<dbReference type="Pfam" id="PF02867">
    <property type="entry name" value="Ribonuc_red_lgC"/>
    <property type="match status" value="1"/>
</dbReference>
<evidence type="ECO:0000259" key="12">
    <source>
        <dbReference type="PROSITE" id="PS51161"/>
    </source>
</evidence>
<evidence type="ECO:0000256" key="3">
    <source>
        <dbReference type="ARBA" id="ARBA00022533"/>
    </source>
</evidence>
<dbReference type="RefSeq" id="WP_185062442.1">
    <property type="nucleotide sequence ID" value="NZ_BAABJP010000030.1"/>
</dbReference>
<evidence type="ECO:0000256" key="6">
    <source>
        <dbReference type="ARBA" id="ARBA00023002"/>
    </source>
</evidence>
<evidence type="ECO:0000256" key="7">
    <source>
        <dbReference type="ARBA" id="ARBA00023116"/>
    </source>
</evidence>
<gene>
    <name evidence="13" type="ORF">GCM10023321_53490</name>
</gene>
<dbReference type="InterPro" id="IPR005144">
    <property type="entry name" value="ATP-cone_dom"/>
</dbReference>
<evidence type="ECO:0000256" key="4">
    <source>
        <dbReference type="ARBA" id="ARBA00022741"/>
    </source>
</evidence>
<evidence type="ECO:0000256" key="11">
    <source>
        <dbReference type="SAM" id="MobiDB-lite"/>
    </source>
</evidence>
<dbReference type="Pfam" id="PF00317">
    <property type="entry name" value="Ribonuc_red_lgN"/>
    <property type="match status" value="1"/>
</dbReference>
<reference evidence="14" key="1">
    <citation type="journal article" date="2019" name="Int. J. Syst. Evol. Microbiol.">
        <title>The Global Catalogue of Microorganisms (GCM) 10K type strain sequencing project: providing services to taxonomists for standard genome sequencing and annotation.</title>
        <authorList>
            <consortium name="The Broad Institute Genomics Platform"/>
            <consortium name="The Broad Institute Genome Sequencing Center for Infectious Disease"/>
            <person name="Wu L."/>
            <person name="Ma J."/>
        </authorList>
    </citation>
    <scope>NUCLEOTIDE SEQUENCE [LARGE SCALE GENOMIC DNA]</scope>
    <source>
        <strain evidence="14">JCM 18303</strain>
    </source>
</reference>
<evidence type="ECO:0000256" key="8">
    <source>
        <dbReference type="ARBA" id="ARBA00047754"/>
    </source>
</evidence>
<dbReference type="PANTHER" id="PTHR11573:SF6">
    <property type="entry name" value="RIBONUCLEOSIDE-DIPHOSPHATE REDUCTASE LARGE SUBUNIT"/>
    <property type="match status" value="1"/>
</dbReference>
<feature type="domain" description="ATP-cone" evidence="12">
    <location>
        <begin position="132"/>
        <end position="221"/>
    </location>
</feature>
<evidence type="ECO:0000256" key="2">
    <source>
        <dbReference type="ARBA" id="ARBA00012274"/>
    </source>
</evidence>
<dbReference type="CDD" id="cd01679">
    <property type="entry name" value="RNR_I"/>
    <property type="match status" value="1"/>
</dbReference>
<sequence>MTLTQEKPLPPSPAPKSGVPVIRRNGETTPFDSSKISSALTRAFLDVEGTDAGASSRVRAVVAGLTEAVELALMRHAGPDRALHIEEIQDQVELALMRGGHHAVARSYVLYREEHARARAAEATDPTSEKQPKVRLADGTLTPIDTDRLKRVVGEACEGLAGANSEQVLAGTRKLLYDGMGAEELDQAPVLAARALVETDPDHSFVSARLLLDRLRREAFGALGLTPPADHAELSGRYPEYLAAYLRRGVDLGQLDPAMAEFDLDRVAAAIKPERDLDFGFLGLQTLYDRYLLHSGGTRYELPQAFFLRVAMGLALREVDREERAIGFYRLLSGFDVMCSTPTLFNAGTTRPQLSSCFLTTIPDDLPGIFGAISDNALLSKYAGGLGNDWTPVRGIGAHIRGTNGVSQGVVPFMKIANDTAVAVNQGGKRKGAVCGYLETWHIDVEEFLELRKNTGDDRRRTHDMNTANWVPDEFLRRVRADAEWTLFSPDEAADLHNLYGDEFTTAYRAHEEAAARGERKVFRTVRAVELWRRMLTMLFETGHPWITFKDPCNLRSPQRHAGVVHSSNLCTEITLNTTATPDAEEVAVCNLASVNLARHVGAGGLDREKLARTVRTAVRMLDNVIDINFYTIGSARRSNLRHRPVGLGLMGHQDALFTQRIPLASDRAVEFADESMELISYHAISASADLAAERGRYATFAGSLWSQGVLPIDSVELLAATRAEGELELDRTTRLDWAALREKVRSQGMRNSNVMAIAPTATIANITGVNPSIEPLYRNLYVKANMSGDFTVVNPYLVRDLAERGLWDPVMVGDLKYFDGALGQIERVPAELKELYATAFEIDSRWLIEAAARRQKWLDQAQSLNLYIARPSGRELDALYQLAWVRGLKTTYYLRSQAATKVEKSTLVTTDGRLNAVAPVTVTPAPACAIDDPECEACQ</sequence>
<dbReference type="NCBIfam" id="NF005544">
    <property type="entry name" value="PRK07207.1"/>
    <property type="match status" value="1"/>
</dbReference>
<dbReference type="Proteomes" id="UP001428817">
    <property type="component" value="Unassembled WGS sequence"/>
</dbReference>
<dbReference type="Pfam" id="PF03477">
    <property type="entry name" value="ATP-cone"/>
    <property type="match status" value="1"/>
</dbReference>
<keyword evidence="7 10" id="KW-0215">Deoxyribonucleotide synthesis</keyword>
<comment type="caution">
    <text evidence="13">The sequence shown here is derived from an EMBL/GenBank/DDBJ whole genome shotgun (WGS) entry which is preliminary data.</text>
</comment>
<evidence type="ECO:0000256" key="10">
    <source>
        <dbReference type="RuleBase" id="RU003410"/>
    </source>
</evidence>
<comment type="catalytic activity">
    <reaction evidence="8 10">
        <text>a 2'-deoxyribonucleoside 5'-diphosphate + [thioredoxin]-disulfide + H2O = a ribonucleoside 5'-diphosphate + [thioredoxin]-dithiol</text>
        <dbReference type="Rhea" id="RHEA:23252"/>
        <dbReference type="Rhea" id="RHEA-COMP:10698"/>
        <dbReference type="Rhea" id="RHEA-COMP:10700"/>
        <dbReference type="ChEBI" id="CHEBI:15377"/>
        <dbReference type="ChEBI" id="CHEBI:29950"/>
        <dbReference type="ChEBI" id="CHEBI:50058"/>
        <dbReference type="ChEBI" id="CHEBI:57930"/>
        <dbReference type="ChEBI" id="CHEBI:73316"/>
        <dbReference type="EC" id="1.17.4.1"/>
    </reaction>
</comment>
<dbReference type="PRINTS" id="PR01183">
    <property type="entry name" value="RIBORDTASEM1"/>
</dbReference>
<protein>
    <recommendedName>
        <fullName evidence="2 10">Ribonucleoside-diphosphate reductase</fullName>
        <ecNumber evidence="2 10">1.17.4.1</ecNumber>
    </recommendedName>
</protein>
<comment type="function">
    <text evidence="10">Provides the precursors necessary for DNA synthesis. Catalyzes the biosynthesis of deoxyribonucleotides from the corresponding ribonucleotides.</text>
</comment>
<dbReference type="NCBIfam" id="TIGR02506">
    <property type="entry name" value="NrdE_NrdA"/>
    <property type="match status" value="1"/>
</dbReference>
<evidence type="ECO:0000256" key="5">
    <source>
        <dbReference type="ARBA" id="ARBA00022840"/>
    </source>
</evidence>
<dbReference type="PROSITE" id="PS51161">
    <property type="entry name" value="ATP_CONE"/>
    <property type="match status" value="2"/>
</dbReference>
<dbReference type="InterPro" id="IPR039718">
    <property type="entry name" value="Rrm1"/>
</dbReference>
<dbReference type="PANTHER" id="PTHR11573">
    <property type="entry name" value="RIBONUCLEOSIDE-DIPHOSPHATE REDUCTASE LARGE CHAIN"/>
    <property type="match status" value="1"/>
</dbReference>
<dbReference type="SUPFAM" id="SSF48168">
    <property type="entry name" value="R1 subunit of ribonucleotide reductase, N-terminal domain"/>
    <property type="match status" value="1"/>
</dbReference>
<evidence type="ECO:0000256" key="9">
    <source>
        <dbReference type="PROSITE-ProRule" id="PRU00492"/>
    </source>
</evidence>
<dbReference type="SUPFAM" id="SSF51998">
    <property type="entry name" value="PFL-like glycyl radical enzymes"/>
    <property type="match status" value="1"/>
</dbReference>
<keyword evidence="4 9" id="KW-0547">Nucleotide-binding</keyword>
<keyword evidence="3" id="KW-0021">Allosteric enzyme</keyword>
<dbReference type="PROSITE" id="PS00089">
    <property type="entry name" value="RIBORED_LARGE"/>
    <property type="match status" value="1"/>
</dbReference>
<organism evidence="13 14">
    <name type="scientific">Pseudonocardia eucalypti</name>
    <dbReference type="NCBI Taxonomy" id="648755"/>
    <lineage>
        <taxon>Bacteria</taxon>
        <taxon>Bacillati</taxon>
        <taxon>Actinomycetota</taxon>
        <taxon>Actinomycetes</taxon>
        <taxon>Pseudonocardiales</taxon>
        <taxon>Pseudonocardiaceae</taxon>
        <taxon>Pseudonocardia</taxon>
    </lineage>
</organism>
<comment type="similarity">
    <text evidence="1 10">Belongs to the ribonucleoside diphosphate reductase large chain family.</text>
</comment>
<keyword evidence="14" id="KW-1185">Reference proteome</keyword>
<accession>A0ABP9QN50</accession>
<evidence type="ECO:0000256" key="1">
    <source>
        <dbReference type="ARBA" id="ARBA00010406"/>
    </source>
</evidence>
<dbReference type="Gene3D" id="3.20.70.20">
    <property type="match status" value="1"/>
</dbReference>